<dbReference type="CDD" id="cd16526">
    <property type="entry name" value="RING-HC_PEX2"/>
    <property type="match status" value="1"/>
</dbReference>
<dbReference type="PANTHER" id="PTHR48178:SF1">
    <property type="entry name" value="PEROXISOME BIOGENESIS FACTOR 2"/>
    <property type="match status" value="1"/>
</dbReference>
<dbReference type="RefSeq" id="XP_009030376.1">
    <property type="nucleotide sequence ID" value="XM_009032128.1"/>
</dbReference>
<keyword evidence="9" id="KW-0833">Ubl conjugation pathway</keyword>
<evidence type="ECO:0000259" key="20">
    <source>
        <dbReference type="PROSITE" id="PS50089"/>
    </source>
</evidence>
<dbReference type="STRING" id="6412.T1EX15"/>
<dbReference type="Pfam" id="PF04757">
    <property type="entry name" value="Pex2_Pex12"/>
    <property type="match status" value="1"/>
</dbReference>
<keyword evidence="11" id="KW-0653">Protein transport</keyword>
<evidence type="ECO:0000256" key="19">
    <source>
        <dbReference type="PROSITE-ProRule" id="PRU00175"/>
    </source>
</evidence>
<dbReference type="InterPro" id="IPR045859">
    <property type="entry name" value="RING-HC_PEX2"/>
</dbReference>
<dbReference type="GO" id="GO:0008270">
    <property type="term" value="F:zinc ion binding"/>
    <property type="evidence" value="ECO:0007669"/>
    <property type="project" value="UniProtKB-KW"/>
</dbReference>
<comment type="subcellular location">
    <subcellularLocation>
        <location evidence="1">Peroxisome membrane</location>
        <topology evidence="1">Multi-pass membrane protein</topology>
    </subcellularLocation>
</comment>
<keyword evidence="12" id="KW-1133">Transmembrane helix</keyword>
<gene>
    <name evidence="22" type="primary">20201115</name>
    <name evidence="21" type="ORF">HELRODRAFT_165589</name>
</gene>
<dbReference type="InParanoid" id="T1EX15"/>
<proteinExistence type="inferred from homology"/>
<evidence type="ECO:0000313" key="21">
    <source>
        <dbReference type="EMBL" id="ESN91536.1"/>
    </source>
</evidence>
<dbReference type="EC" id="2.3.2.36" evidence="17"/>
<evidence type="ECO:0000256" key="6">
    <source>
        <dbReference type="ARBA" id="ARBA00022692"/>
    </source>
</evidence>
<evidence type="ECO:0000256" key="12">
    <source>
        <dbReference type="ARBA" id="ARBA00022989"/>
    </source>
</evidence>
<dbReference type="InterPro" id="IPR013083">
    <property type="entry name" value="Znf_RING/FYVE/PHD"/>
</dbReference>
<dbReference type="OMA" id="WHGLMEL"/>
<evidence type="ECO:0000256" key="7">
    <source>
        <dbReference type="ARBA" id="ARBA00022723"/>
    </source>
</evidence>
<dbReference type="InterPro" id="IPR025654">
    <property type="entry name" value="PEX2/10"/>
</dbReference>
<feature type="domain" description="RING-type" evidence="20">
    <location>
        <begin position="234"/>
        <end position="273"/>
    </location>
</feature>
<dbReference type="GO" id="GO:0016558">
    <property type="term" value="P:protein import into peroxisome matrix"/>
    <property type="evidence" value="ECO:0007669"/>
    <property type="project" value="InterPro"/>
</dbReference>
<keyword evidence="10" id="KW-0862">Zinc</keyword>
<keyword evidence="13" id="KW-0472">Membrane</keyword>
<dbReference type="AlphaFoldDB" id="T1EX15"/>
<reference evidence="23" key="1">
    <citation type="submission" date="2012-12" db="EMBL/GenBank/DDBJ databases">
        <authorList>
            <person name="Hellsten U."/>
            <person name="Grimwood J."/>
            <person name="Chapman J.A."/>
            <person name="Shapiro H."/>
            <person name="Aerts A."/>
            <person name="Otillar R.P."/>
            <person name="Terry A.Y."/>
            <person name="Boore J.L."/>
            <person name="Simakov O."/>
            <person name="Marletaz F."/>
            <person name="Cho S.-J."/>
            <person name="Edsinger-Gonzales E."/>
            <person name="Havlak P."/>
            <person name="Kuo D.-H."/>
            <person name="Larsson T."/>
            <person name="Lv J."/>
            <person name="Arendt D."/>
            <person name="Savage R."/>
            <person name="Osoegawa K."/>
            <person name="de Jong P."/>
            <person name="Lindberg D.R."/>
            <person name="Seaver E.C."/>
            <person name="Weisblat D.A."/>
            <person name="Putnam N.H."/>
            <person name="Grigoriev I.V."/>
            <person name="Rokhsar D.S."/>
        </authorList>
    </citation>
    <scope>NUCLEOTIDE SEQUENCE</scope>
</reference>
<dbReference type="CTD" id="20201115"/>
<dbReference type="PROSITE" id="PS00518">
    <property type="entry name" value="ZF_RING_1"/>
    <property type="match status" value="1"/>
</dbReference>
<dbReference type="GeneID" id="20201115"/>
<evidence type="ECO:0000256" key="3">
    <source>
        <dbReference type="ARBA" id="ARBA00008704"/>
    </source>
</evidence>
<dbReference type="InterPro" id="IPR001841">
    <property type="entry name" value="Znf_RING"/>
</dbReference>
<dbReference type="OrthoDB" id="1701437at2759"/>
<dbReference type="GO" id="GO:0005778">
    <property type="term" value="C:peroxisomal membrane"/>
    <property type="evidence" value="ECO:0007669"/>
    <property type="project" value="UniProtKB-SubCell"/>
</dbReference>
<evidence type="ECO:0000256" key="14">
    <source>
        <dbReference type="ARBA" id="ARBA00023140"/>
    </source>
</evidence>
<reference evidence="21 23" key="2">
    <citation type="journal article" date="2013" name="Nature">
        <title>Insights into bilaterian evolution from three spiralian genomes.</title>
        <authorList>
            <person name="Simakov O."/>
            <person name="Marletaz F."/>
            <person name="Cho S.J."/>
            <person name="Edsinger-Gonzales E."/>
            <person name="Havlak P."/>
            <person name="Hellsten U."/>
            <person name="Kuo D.H."/>
            <person name="Larsson T."/>
            <person name="Lv J."/>
            <person name="Arendt D."/>
            <person name="Savage R."/>
            <person name="Osoegawa K."/>
            <person name="de Jong P."/>
            <person name="Grimwood J."/>
            <person name="Chapman J.A."/>
            <person name="Shapiro H."/>
            <person name="Aerts A."/>
            <person name="Otillar R.P."/>
            <person name="Terry A.Y."/>
            <person name="Boore J.L."/>
            <person name="Grigoriev I.V."/>
            <person name="Lindberg D.R."/>
            <person name="Seaver E.C."/>
            <person name="Weisblat D.A."/>
            <person name="Putnam N.H."/>
            <person name="Rokhsar D.S."/>
        </authorList>
    </citation>
    <scope>NUCLEOTIDE SEQUENCE</scope>
</reference>
<keyword evidence="8 19" id="KW-0863">Zinc-finger</keyword>
<evidence type="ECO:0000256" key="1">
    <source>
        <dbReference type="ARBA" id="ARBA00004585"/>
    </source>
</evidence>
<dbReference type="Pfam" id="PF00097">
    <property type="entry name" value="zf-C3HC4"/>
    <property type="match status" value="1"/>
</dbReference>
<keyword evidence="6" id="KW-0812">Transmembrane</keyword>
<evidence type="ECO:0000256" key="4">
    <source>
        <dbReference type="ARBA" id="ARBA00022448"/>
    </source>
</evidence>
<dbReference type="EnsemblMetazoa" id="HelroT165589">
    <property type="protein sequence ID" value="HelroP165589"/>
    <property type="gene ID" value="HelroG165589"/>
</dbReference>
<comment type="similarity">
    <text evidence="3">Belongs to the pex2/pex10/pex12 family.</text>
</comment>
<protein>
    <recommendedName>
        <fullName evidence="18">Peroxisome biogenesis factor 2</fullName>
        <ecNumber evidence="17">2.3.2.36</ecNumber>
    </recommendedName>
    <alternativeName>
        <fullName evidence="15">Peroxin-2</fullName>
    </alternativeName>
</protein>
<dbReference type="Proteomes" id="UP000015101">
    <property type="component" value="Unassembled WGS sequence"/>
</dbReference>
<evidence type="ECO:0000256" key="15">
    <source>
        <dbReference type="ARBA" id="ARBA00032511"/>
    </source>
</evidence>
<dbReference type="InterPro" id="IPR006845">
    <property type="entry name" value="Pex_N"/>
</dbReference>
<evidence type="ECO:0000256" key="13">
    <source>
        <dbReference type="ARBA" id="ARBA00023136"/>
    </source>
</evidence>
<dbReference type="EMBL" id="AMQM01002103">
    <property type="status" value="NOT_ANNOTATED_CDS"/>
    <property type="molecule type" value="Genomic_DNA"/>
</dbReference>
<evidence type="ECO:0000256" key="9">
    <source>
        <dbReference type="ARBA" id="ARBA00022786"/>
    </source>
</evidence>
<dbReference type="PANTHER" id="PTHR48178">
    <property type="entry name" value="PEROXISOME BIOGENESIS FACTOR 2"/>
    <property type="match status" value="1"/>
</dbReference>
<comment type="catalytic activity">
    <reaction evidence="16">
        <text>[E2 ubiquitin-conjugating enzyme]-S-ubiquitinyl-L-cysteine + [acceptor protein]-L-cysteine = [E2 ubiquitin-conjugating enzyme]-L-cysteine + [acceptor protein]-S-ubiquitinyl-L-cysteine.</text>
        <dbReference type="EC" id="2.3.2.36"/>
    </reaction>
</comment>
<name>T1EX15_HELRO</name>
<dbReference type="InterPro" id="IPR018957">
    <property type="entry name" value="Znf_C3HC4_RING-type"/>
</dbReference>
<evidence type="ECO:0000256" key="17">
    <source>
        <dbReference type="ARBA" id="ARBA00034523"/>
    </source>
</evidence>
<evidence type="ECO:0000256" key="2">
    <source>
        <dbReference type="ARBA" id="ARBA00004906"/>
    </source>
</evidence>
<evidence type="ECO:0000313" key="22">
    <source>
        <dbReference type="EnsemblMetazoa" id="HelroP165589"/>
    </source>
</evidence>
<organism evidence="22 23">
    <name type="scientific">Helobdella robusta</name>
    <name type="common">Californian leech</name>
    <dbReference type="NCBI Taxonomy" id="6412"/>
    <lineage>
        <taxon>Eukaryota</taxon>
        <taxon>Metazoa</taxon>
        <taxon>Spiralia</taxon>
        <taxon>Lophotrochozoa</taxon>
        <taxon>Annelida</taxon>
        <taxon>Clitellata</taxon>
        <taxon>Hirudinea</taxon>
        <taxon>Rhynchobdellida</taxon>
        <taxon>Glossiphoniidae</taxon>
        <taxon>Helobdella</taxon>
    </lineage>
</organism>
<keyword evidence="5" id="KW-0808">Transferase</keyword>
<keyword evidence="7" id="KW-0479">Metal-binding</keyword>
<sequence length="291" mass="33319">MSKSMETLDAQELDSQLLELLKYQLKNVLKFYKFSLKKIDSTIGQGLLSLKYFNTNQLKCSSDHSSSTYIIASPTAESKSDVSSLTSSQKHGLLILNTFFPWFKDKFAPTMFQNGQRSEICKLVKSLDAILKVSTLLNFLIFLKKGQFVSLSERVLHIRSMFTYAQTTRQISYELTEREILWNGFTLLFTKQYSKSRQRNNKITGDIHQAVNRATTTTTKDGDKNIDEETYKSCPICNEWPFNPQQIGCGHVFCYYCIHSQYKDDSGLCCPLCFQTVDHVNNIQPVPVTVI</sequence>
<dbReference type="PROSITE" id="PS50089">
    <property type="entry name" value="ZF_RING_2"/>
    <property type="match status" value="1"/>
</dbReference>
<dbReference type="SMART" id="SM00184">
    <property type="entry name" value="RING"/>
    <property type="match status" value="1"/>
</dbReference>
<comment type="pathway">
    <text evidence="2">Protein modification; protein ubiquitination.</text>
</comment>
<evidence type="ECO:0000313" key="23">
    <source>
        <dbReference type="Proteomes" id="UP000015101"/>
    </source>
</evidence>
<evidence type="ECO:0000256" key="11">
    <source>
        <dbReference type="ARBA" id="ARBA00022927"/>
    </source>
</evidence>
<dbReference type="EMBL" id="KB097700">
    <property type="protein sequence ID" value="ESN91536.1"/>
    <property type="molecule type" value="Genomic_DNA"/>
</dbReference>
<dbReference type="eggNOG" id="KOG2879">
    <property type="taxonomic scope" value="Eukaryota"/>
</dbReference>
<evidence type="ECO:0000256" key="5">
    <source>
        <dbReference type="ARBA" id="ARBA00022679"/>
    </source>
</evidence>
<dbReference type="InterPro" id="IPR017907">
    <property type="entry name" value="Znf_RING_CS"/>
</dbReference>
<dbReference type="GO" id="GO:0061630">
    <property type="term" value="F:ubiquitin protein ligase activity"/>
    <property type="evidence" value="ECO:0007669"/>
    <property type="project" value="UniProtKB-EC"/>
</dbReference>
<evidence type="ECO:0000256" key="16">
    <source>
        <dbReference type="ARBA" id="ARBA00034438"/>
    </source>
</evidence>
<dbReference type="SUPFAM" id="SSF57850">
    <property type="entry name" value="RING/U-box"/>
    <property type="match status" value="1"/>
</dbReference>
<evidence type="ECO:0000256" key="18">
    <source>
        <dbReference type="ARBA" id="ARBA00034543"/>
    </source>
</evidence>
<keyword evidence="14" id="KW-0576">Peroxisome</keyword>
<reference evidence="22" key="3">
    <citation type="submission" date="2015-06" db="UniProtKB">
        <authorList>
            <consortium name="EnsemblMetazoa"/>
        </authorList>
    </citation>
    <scope>IDENTIFICATION</scope>
</reference>
<keyword evidence="23" id="KW-1185">Reference proteome</keyword>
<accession>T1EX15</accession>
<dbReference type="Gene3D" id="3.30.40.10">
    <property type="entry name" value="Zinc/RING finger domain, C3HC4 (zinc finger)"/>
    <property type="match status" value="1"/>
</dbReference>
<evidence type="ECO:0000256" key="8">
    <source>
        <dbReference type="ARBA" id="ARBA00022771"/>
    </source>
</evidence>
<dbReference type="HOGENOM" id="CLU_024591_3_1_1"/>
<dbReference type="KEGG" id="hro:HELRODRAFT_165589"/>
<evidence type="ECO:0000256" key="10">
    <source>
        <dbReference type="ARBA" id="ARBA00022833"/>
    </source>
</evidence>
<keyword evidence="4" id="KW-0813">Transport</keyword>